<keyword evidence="4" id="KW-1185">Reference proteome</keyword>
<reference evidence="3 4" key="1">
    <citation type="submission" date="2019-08" db="EMBL/GenBank/DDBJ databases">
        <title>In-depth cultivation of the pig gut microbiome towards novel bacterial diversity and tailored functional studies.</title>
        <authorList>
            <person name="Wylensek D."/>
            <person name="Hitch T.C.A."/>
            <person name="Clavel T."/>
        </authorList>
    </citation>
    <scope>NUCLEOTIDE SEQUENCE [LARGE SCALE GENOMIC DNA]</scope>
    <source>
        <strain evidence="3 4">LKV-178-WT-2G</strain>
    </source>
</reference>
<dbReference type="AlphaFoldDB" id="A0A7X2N3I5"/>
<dbReference type="Pfam" id="PF13411">
    <property type="entry name" value="MerR_1"/>
    <property type="match status" value="1"/>
</dbReference>
<dbReference type="PANTHER" id="PTHR30204">
    <property type="entry name" value="REDOX-CYCLING DRUG-SENSING TRANSCRIPTIONAL ACTIVATOR SOXR"/>
    <property type="match status" value="1"/>
</dbReference>
<dbReference type="Gene3D" id="1.10.1660.10">
    <property type="match status" value="1"/>
</dbReference>
<gene>
    <name evidence="3" type="ORF">FYJ50_06550</name>
</gene>
<dbReference type="GO" id="GO:0003677">
    <property type="term" value="F:DNA binding"/>
    <property type="evidence" value="ECO:0007669"/>
    <property type="project" value="UniProtKB-KW"/>
</dbReference>
<accession>A0A7X2N3I5</accession>
<proteinExistence type="predicted"/>
<evidence type="ECO:0000259" key="2">
    <source>
        <dbReference type="PROSITE" id="PS50937"/>
    </source>
</evidence>
<dbReference type="InterPro" id="IPR047057">
    <property type="entry name" value="MerR_fam"/>
</dbReference>
<evidence type="ECO:0000256" key="1">
    <source>
        <dbReference type="ARBA" id="ARBA00023125"/>
    </source>
</evidence>
<dbReference type="GO" id="GO:0003700">
    <property type="term" value="F:DNA-binding transcription factor activity"/>
    <property type="evidence" value="ECO:0007669"/>
    <property type="project" value="InterPro"/>
</dbReference>
<dbReference type="SMART" id="SM00422">
    <property type="entry name" value="HTH_MERR"/>
    <property type="match status" value="1"/>
</dbReference>
<dbReference type="CDD" id="cd00592">
    <property type="entry name" value="HTH_MerR-like"/>
    <property type="match status" value="1"/>
</dbReference>
<organism evidence="3 4">
    <name type="scientific">Floccifex porci</name>
    <dbReference type="NCBI Taxonomy" id="2606629"/>
    <lineage>
        <taxon>Bacteria</taxon>
        <taxon>Bacillati</taxon>
        <taxon>Bacillota</taxon>
        <taxon>Erysipelotrichia</taxon>
        <taxon>Erysipelotrichales</taxon>
        <taxon>Erysipelotrichaceae</taxon>
        <taxon>Floccifex</taxon>
    </lineage>
</organism>
<dbReference type="RefSeq" id="WP_154460326.1">
    <property type="nucleotide sequence ID" value="NZ_VUMM01000012.1"/>
</dbReference>
<dbReference type="EMBL" id="VUMM01000012">
    <property type="protein sequence ID" value="MSS01756.1"/>
    <property type="molecule type" value="Genomic_DNA"/>
</dbReference>
<sequence length="128" mass="15642">MKISEASKIAGVSKRTLQYYDDEGLLSVKRMENNHRDYDLESLQIIWKILNLKEMGFELEEIRRLLVQDRISFDEKKEEIRKKIKDYQIQYKYIEYIERNGYPEINKKESYIEQIEKMKKEIDNNIIK</sequence>
<dbReference type="PROSITE" id="PS50937">
    <property type="entry name" value="HTH_MERR_2"/>
    <property type="match status" value="1"/>
</dbReference>
<dbReference type="Proteomes" id="UP000470082">
    <property type="component" value="Unassembled WGS sequence"/>
</dbReference>
<dbReference type="InterPro" id="IPR009061">
    <property type="entry name" value="DNA-bd_dom_put_sf"/>
</dbReference>
<keyword evidence="1" id="KW-0238">DNA-binding</keyword>
<dbReference type="InterPro" id="IPR000551">
    <property type="entry name" value="MerR-type_HTH_dom"/>
</dbReference>
<comment type="caution">
    <text evidence="3">The sequence shown here is derived from an EMBL/GenBank/DDBJ whole genome shotgun (WGS) entry which is preliminary data.</text>
</comment>
<dbReference type="PANTHER" id="PTHR30204:SF96">
    <property type="entry name" value="CHROMOSOME-ANCHORING PROTEIN RACA"/>
    <property type="match status" value="1"/>
</dbReference>
<evidence type="ECO:0000313" key="4">
    <source>
        <dbReference type="Proteomes" id="UP000470082"/>
    </source>
</evidence>
<feature type="domain" description="HTH merR-type" evidence="2">
    <location>
        <begin position="1"/>
        <end position="68"/>
    </location>
</feature>
<protein>
    <submittedName>
        <fullName evidence="3">MerR family transcriptional regulator</fullName>
    </submittedName>
</protein>
<dbReference type="SUPFAM" id="SSF46955">
    <property type="entry name" value="Putative DNA-binding domain"/>
    <property type="match status" value="1"/>
</dbReference>
<evidence type="ECO:0000313" key="3">
    <source>
        <dbReference type="EMBL" id="MSS01756.1"/>
    </source>
</evidence>
<name>A0A7X2N3I5_9FIRM</name>